<dbReference type="EMBL" id="AP022560">
    <property type="protein sequence ID" value="BBX01779.1"/>
    <property type="molecule type" value="Genomic_DNA"/>
</dbReference>
<dbReference type="GO" id="GO:0003723">
    <property type="term" value="F:RNA binding"/>
    <property type="evidence" value="ECO:0007669"/>
    <property type="project" value="InterPro"/>
</dbReference>
<dbReference type="KEGG" id="mmor:MMOR_27150"/>
<evidence type="ECO:0000313" key="2">
    <source>
        <dbReference type="EMBL" id="BBX01779.1"/>
    </source>
</evidence>
<dbReference type="SMART" id="SM01012">
    <property type="entry name" value="ANTAR"/>
    <property type="match status" value="1"/>
</dbReference>
<proteinExistence type="predicted"/>
<dbReference type="PROSITE" id="PS50921">
    <property type="entry name" value="ANTAR"/>
    <property type="match status" value="1"/>
</dbReference>
<reference evidence="2 3" key="1">
    <citation type="journal article" date="2019" name="Emerg. Microbes Infect.">
        <title>Comprehensive subspecies identification of 175 nontuberculous mycobacteria species based on 7547 genomic profiles.</title>
        <authorList>
            <person name="Matsumoto Y."/>
            <person name="Kinjo T."/>
            <person name="Motooka D."/>
            <person name="Nabeya D."/>
            <person name="Jung N."/>
            <person name="Uechi K."/>
            <person name="Horii T."/>
            <person name="Iida T."/>
            <person name="Fujita J."/>
            <person name="Nakamura S."/>
        </authorList>
    </citation>
    <scope>NUCLEOTIDE SEQUENCE [LARGE SCALE GENOMIC DNA]</scope>
    <source>
        <strain evidence="2 3">JCM 6375</strain>
    </source>
</reference>
<gene>
    <name evidence="2" type="ORF">MMOR_27150</name>
</gene>
<accession>A0AAD1HBW5</accession>
<dbReference type="Proteomes" id="UP000466681">
    <property type="component" value="Chromosome"/>
</dbReference>
<dbReference type="AlphaFoldDB" id="A0AAD1HBW5"/>
<dbReference type="Pfam" id="PF03861">
    <property type="entry name" value="ANTAR"/>
    <property type="match status" value="1"/>
</dbReference>
<dbReference type="InterPro" id="IPR036388">
    <property type="entry name" value="WH-like_DNA-bd_sf"/>
</dbReference>
<evidence type="ECO:0000313" key="3">
    <source>
        <dbReference type="Proteomes" id="UP000466681"/>
    </source>
</evidence>
<organism evidence="2 3">
    <name type="scientific">Mycolicibacterium moriokaense</name>
    <dbReference type="NCBI Taxonomy" id="39691"/>
    <lineage>
        <taxon>Bacteria</taxon>
        <taxon>Bacillati</taxon>
        <taxon>Actinomycetota</taxon>
        <taxon>Actinomycetes</taxon>
        <taxon>Mycobacteriales</taxon>
        <taxon>Mycobacteriaceae</taxon>
        <taxon>Mycolicibacterium</taxon>
    </lineage>
</organism>
<feature type="domain" description="ANTAR" evidence="1">
    <location>
        <begin position="8"/>
        <end position="69"/>
    </location>
</feature>
<name>A0AAD1HBW5_9MYCO</name>
<dbReference type="Gene3D" id="1.10.10.10">
    <property type="entry name" value="Winged helix-like DNA-binding domain superfamily/Winged helix DNA-binding domain"/>
    <property type="match status" value="1"/>
</dbReference>
<protein>
    <recommendedName>
        <fullName evidence="1">ANTAR domain-containing protein</fullName>
    </recommendedName>
</protein>
<dbReference type="InterPro" id="IPR005561">
    <property type="entry name" value="ANTAR"/>
</dbReference>
<sequence length="103" mass="10525">MADDCTQPSIVTMSYSSRRANDTSRKVIDTAIGVLVGLRGCSPDQAFAELVRVVHDSGVGIGTLAAGLVALAGGGSSAGHAEAFSAWGELVRRRPLEPVANAS</sequence>
<evidence type="ECO:0000259" key="1">
    <source>
        <dbReference type="PROSITE" id="PS50921"/>
    </source>
</evidence>
<keyword evidence="3" id="KW-1185">Reference proteome</keyword>